<dbReference type="GO" id="GO:0070008">
    <property type="term" value="F:serine-type exopeptidase activity"/>
    <property type="evidence" value="ECO:0007669"/>
    <property type="project" value="InterPro"/>
</dbReference>
<keyword evidence="8" id="KW-0496">Mitochondrion</keyword>
<evidence type="ECO:0000256" key="1">
    <source>
        <dbReference type="ARBA" id="ARBA00011079"/>
    </source>
</evidence>
<dbReference type="Gene3D" id="1.20.120.980">
    <property type="entry name" value="Serine carboxypeptidase S28, SKS domain"/>
    <property type="match status" value="1"/>
</dbReference>
<feature type="chain" id="PRO_5036293131" evidence="6">
    <location>
        <begin position="28"/>
        <end position="476"/>
    </location>
</feature>
<organism evidence="7 9">
    <name type="scientific">Plasmodiophora brassicae</name>
    <name type="common">Clubroot disease agent</name>
    <dbReference type="NCBI Taxonomy" id="37360"/>
    <lineage>
        <taxon>Eukaryota</taxon>
        <taxon>Sar</taxon>
        <taxon>Rhizaria</taxon>
        <taxon>Endomyxa</taxon>
        <taxon>Phytomyxea</taxon>
        <taxon>Plasmodiophorida</taxon>
        <taxon>Plasmodiophoridae</taxon>
        <taxon>Plasmodiophora</taxon>
    </lineage>
</organism>
<keyword evidence="9" id="KW-1185">Reference proteome</keyword>
<dbReference type="OrthoDB" id="1735038at2759"/>
<dbReference type="GO" id="GO:0008239">
    <property type="term" value="F:dipeptidyl-peptidase activity"/>
    <property type="evidence" value="ECO:0007669"/>
    <property type="project" value="TreeGrafter"/>
</dbReference>
<comment type="similarity">
    <text evidence="1">Belongs to the peptidase S28 family.</text>
</comment>
<evidence type="ECO:0000313" key="9">
    <source>
        <dbReference type="Proteomes" id="UP000039324"/>
    </source>
</evidence>
<dbReference type="EMBL" id="OVEO01000001">
    <property type="protein sequence ID" value="SPQ93421.1"/>
    <property type="molecule type" value="Genomic_DNA"/>
</dbReference>
<evidence type="ECO:0000313" key="8">
    <source>
        <dbReference type="EMBL" id="SPQ93421.1"/>
    </source>
</evidence>
<dbReference type="InterPro" id="IPR008758">
    <property type="entry name" value="Peptidase_S28"/>
</dbReference>
<dbReference type="EMBL" id="CDSF01000046">
    <property type="protein sequence ID" value="CEO96033.1"/>
    <property type="molecule type" value="Genomic_DNA"/>
</dbReference>
<dbReference type="PANTHER" id="PTHR11010:SF11">
    <property type="entry name" value="THYMUS-SPECIFIC SERINE PROTEASE"/>
    <property type="match status" value="1"/>
</dbReference>
<evidence type="ECO:0000256" key="2">
    <source>
        <dbReference type="ARBA" id="ARBA00022670"/>
    </source>
</evidence>
<dbReference type="FunFam" id="1.20.120.980:FF:000005">
    <property type="entry name" value="Clan SC, family S28, unassigned serine peptidase"/>
    <property type="match status" value="1"/>
</dbReference>
<evidence type="ECO:0000313" key="7">
    <source>
        <dbReference type="EMBL" id="CEO96033.1"/>
    </source>
</evidence>
<dbReference type="Pfam" id="PF05577">
    <property type="entry name" value="Peptidase_S28"/>
    <property type="match status" value="1"/>
</dbReference>
<reference evidence="8 10" key="2">
    <citation type="submission" date="2018-03" db="EMBL/GenBank/DDBJ databases">
        <authorList>
            <person name="Fogelqvist J."/>
        </authorList>
    </citation>
    <scope>NUCLEOTIDE SEQUENCE [LARGE SCALE GENOMIC DNA]</scope>
</reference>
<dbReference type="AlphaFoldDB" id="A0A0G4ILL2"/>
<evidence type="ECO:0000313" key="10">
    <source>
        <dbReference type="Proteomes" id="UP000290189"/>
    </source>
</evidence>
<dbReference type="Proteomes" id="UP000039324">
    <property type="component" value="Unassembled WGS sequence"/>
</dbReference>
<evidence type="ECO:0000256" key="3">
    <source>
        <dbReference type="ARBA" id="ARBA00022729"/>
    </source>
</evidence>
<sequence length="476" mass="52393">MLGSRSTLVMMRIALWAIAYLAWQGHAYVQTEHVFPDQLVDHTAIGGGGARFLQRYFRIDQFWSGPDGPVILQLCGEYTCAGVTDGRQFPSALAERYGALVLVLEHRYFGKSSPFSVLSPRNLTYLTTFQALSDIACFTDWYQRVHIGRANANKWITIGGSYPGALAAWYRLKYPHLTAGALASSAVVAPFAEFPEFDEQVASSAGPACTHALQDITAMVEGALQEGGRLADEMKALFSCSQLSDADFLYLIADAMAEAIQYGHRLALCDPIVQAESRDDRLAAFVEFVQGTFYASMSNSPGDYDSDTMASHRWVPDSSGRQWWWMKCNEVGWFQIAPGTNSIRSKRVNMEWHRDRCEKLFGDVLAFPPPCHRASIEYSGFDMSVSNVVFTNGVEDPWQWAGASAFSSSAHLRDSSVLLINCSQCGHCVDLHTPSPDDAPALTTARSTIIAHIDRWLIGSALQVDLGSSAVPKAIL</sequence>
<dbReference type="InterPro" id="IPR029058">
    <property type="entry name" value="AB_hydrolase_fold"/>
</dbReference>
<dbReference type="PANTHER" id="PTHR11010">
    <property type="entry name" value="PROTEASE S28 PRO-X CARBOXYPEPTIDASE-RELATED"/>
    <property type="match status" value="1"/>
</dbReference>
<feature type="signal peptide" evidence="6">
    <location>
        <begin position="1"/>
        <end position="27"/>
    </location>
</feature>
<evidence type="ECO:0000256" key="4">
    <source>
        <dbReference type="ARBA" id="ARBA00022801"/>
    </source>
</evidence>
<evidence type="ECO:0000256" key="5">
    <source>
        <dbReference type="ARBA" id="ARBA00023180"/>
    </source>
</evidence>
<gene>
    <name evidence="7" type="ORF">PBRA_004723</name>
    <name evidence="8" type="ORF">PLBR_LOCUS636</name>
</gene>
<name>A0A0G4ILL2_PLABS</name>
<accession>A0A0G4ILL2</accession>
<keyword evidence="5" id="KW-0325">Glycoprotein</keyword>
<protein>
    <submittedName>
        <fullName evidence="7">Uncharacterized protein</fullName>
    </submittedName>
</protein>
<proteinExistence type="inferred from homology"/>
<dbReference type="SUPFAM" id="SSF53474">
    <property type="entry name" value="alpha/beta-Hydrolases"/>
    <property type="match status" value="1"/>
</dbReference>
<keyword evidence="3 6" id="KW-0732">Signal</keyword>
<dbReference type="GO" id="GO:0006508">
    <property type="term" value="P:proteolysis"/>
    <property type="evidence" value="ECO:0007669"/>
    <property type="project" value="UniProtKB-KW"/>
</dbReference>
<dbReference type="OMA" id="WQYCSEW"/>
<dbReference type="InterPro" id="IPR042269">
    <property type="entry name" value="Ser_carbopepase_S28_SKS"/>
</dbReference>
<keyword evidence="4" id="KW-0378">Hydrolase</keyword>
<keyword evidence="2" id="KW-0645">Protease</keyword>
<evidence type="ECO:0000256" key="6">
    <source>
        <dbReference type="SAM" id="SignalP"/>
    </source>
</evidence>
<geneLocation type="mitochondrion" evidence="8"/>
<dbReference type="Gene3D" id="3.40.50.1820">
    <property type="entry name" value="alpha/beta hydrolase"/>
    <property type="match status" value="1"/>
</dbReference>
<dbReference type="Proteomes" id="UP000290189">
    <property type="component" value="Unassembled WGS sequence"/>
</dbReference>
<reference evidence="7 9" key="1">
    <citation type="submission" date="2015-02" db="EMBL/GenBank/DDBJ databases">
        <authorList>
            <person name="Chooi Y.-H."/>
        </authorList>
    </citation>
    <scope>NUCLEOTIDE SEQUENCE [LARGE SCALE GENOMIC DNA]</scope>
    <source>
        <strain evidence="7">E3</strain>
    </source>
</reference>